<dbReference type="PRINTS" id="PR01217">
    <property type="entry name" value="PRICHEXTENSN"/>
</dbReference>
<dbReference type="EMBL" id="VSZS01000058">
    <property type="protein sequence ID" value="TYR33750.1"/>
    <property type="molecule type" value="Genomic_DNA"/>
</dbReference>
<evidence type="ECO:0008006" key="5">
    <source>
        <dbReference type="Google" id="ProtNLM"/>
    </source>
</evidence>
<sequence>MQAWLESVAGPEYASALMWTLLALVALLVLLVAVKIVRGLTFGTFVAGGRNRKTRLAVMDAAAVDSQRRLVLVRRDDVEHLILIGGPSDVVVEQNIRLLPPSRRPAEEAPAVAVAPVPERPTQQEPAARPVRTPQPPVATPPRQPAPPPIIPAPPVQAAPPPPPPVSPSVASPAVQASERATEPRFSSLAPTVPVQAPASQPPLVAQPEPVAASVKTLRPVTEPVAETPAPRNHDLDDALLEELEVSLEMDQQRKNAAGPDLSLDEEMSRLLGDLSSKR</sequence>
<keyword evidence="2" id="KW-0472">Membrane</keyword>
<dbReference type="Proteomes" id="UP000323258">
    <property type="component" value="Unassembled WGS sequence"/>
</dbReference>
<dbReference type="InterPro" id="IPR052205">
    <property type="entry name" value="FliO/MopB"/>
</dbReference>
<accession>A0A5D4H4M4</accession>
<keyword evidence="2" id="KW-0812">Transmembrane</keyword>
<reference evidence="3 4" key="1">
    <citation type="submission" date="2019-08" db="EMBL/GenBank/DDBJ databases">
        <authorList>
            <person name="Seo Y.L."/>
        </authorList>
    </citation>
    <scope>NUCLEOTIDE SEQUENCE [LARGE SCALE GENOMIC DNA]</scope>
    <source>
        <strain evidence="3 4">MaA-C15</strain>
    </source>
</reference>
<feature type="transmembrane region" description="Helical" evidence="2">
    <location>
        <begin position="13"/>
        <end position="34"/>
    </location>
</feature>
<evidence type="ECO:0000256" key="2">
    <source>
        <dbReference type="SAM" id="Phobius"/>
    </source>
</evidence>
<dbReference type="AlphaFoldDB" id="A0A5D4H4M4"/>
<feature type="region of interest" description="Disordered" evidence="1">
    <location>
        <begin position="102"/>
        <end position="210"/>
    </location>
</feature>
<feature type="compositionally biased region" description="Low complexity" evidence="1">
    <location>
        <begin position="108"/>
        <end position="132"/>
    </location>
</feature>
<evidence type="ECO:0000256" key="1">
    <source>
        <dbReference type="SAM" id="MobiDB-lite"/>
    </source>
</evidence>
<name>A0A5D4H4M4_9HYPH</name>
<organism evidence="3 4">
    <name type="scientific">Neoaquamicrobium microcysteis</name>
    <dbReference type="NCBI Taxonomy" id="2682781"/>
    <lineage>
        <taxon>Bacteria</taxon>
        <taxon>Pseudomonadati</taxon>
        <taxon>Pseudomonadota</taxon>
        <taxon>Alphaproteobacteria</taxon>
        <taxon>Hyphomicrobiales</taxon>
        <taxon>Phyllobacteriaceae</taxon>
        <taxon>Neoaquamicrobium</taxon>
    </lineage>
</organism>
<dbReference type="PANTHER" id="PTHR38766">
    <property type="entry name" value="FLAGELLAR PROTEIN FLIO"/>
    <property type="match status" value="1"/>
</dbReference>
<gene>
    <name evidence="3" type="ORF">FY036_06760</name>
</gene>
<dbReference type="RefSeq" id="WP_148913956.1">
    <property type="nucleotide sequence ID" value="NZ_VSZS01000058.1"/>
</dbReference>
<protein>
    <recommendedName>
        <fullName evidence="5">Flagellar biosynthesis protein FliO</fullName>
    </recommendedName>
</protein>
<feature type="compositionally biased region" description="Low complexity" evidence="1">
    <location>
        <begin position="168"/>
        <end position="178"/>
    </location>
</feature>
<feature type="region of interest" description="Disordered" evidence="1">
    <location>
        <begin position="250"/>
        <end position="279"/>
    </location>
</feature>
<evidence type="ECO:0000313" key="4">
    <source>
        <dbReference type="Proteomes" id="UP000323258"/>
    </source>
</evidence>
<dbReference type="PANTHER" id="PTHR38766:SF1">
    <property type="entry name" value="FLAGELLAR PROTEIN FLIO"/>
    <property type="match status" value="1"/>
</dbReference>
<proteinExistence type="predicted"/>
<keyword evidence="4" id="KW-1185">Reference proteome</keyword>
<dbReference type="OrthoDB" id="8456606at2"/>
<comment type="caution">
    <text evidence="3">The sequence shown here is derived from an EMBL/GenBank/DDBJ whole genome shotgun (WGS) entry which is preliminary data.</text>
</comment>
<feature type="compositionally biased region" description="Pro residues" evidence="1">
    <location>
        <begin position="133"/>
        <end position="167"/>
    </location>
</feature>
<reference evidence="3 4" key="2">
    <citation type="submission" date="2019-09" db="EMBL/GenBank/DDBJ databases">
        <title>Mesorhizobium sp. MaA-C15 isolated from Microcystis aeruginosa.</title>
        <authorList>
            <person name="Jeong S.E."/>
            <person name="Jin H.M."/>
            <person name="Jeon C.O."/>
        </authorList>
    </citation>
    <scope>NUCLEOTIDE SEQUENCE [LARGE SCALE GENOMIC DNA]</scope>
    <source>
        <strain evidence="3 4">MaA-C15</strain>
    </source>
</reference>
<evidence type="ECO:0000313" key="3">
    <source>
        <dbReference type="EMBL" id="TYR33750.1"/>
    </source>
</evidence>
<keyword evidence="2" id="KW-1133">Transmembrane helix</keyword>